<reference evidence="1" key="1">
    <citation type="submission" date="2019-08" db="EMBL/GenBank/DDBJ databases">
        <authorList>
            <person name="Kucharzyk K."/>
            <person name="Murdoch R.W."/>
            <person name="Higgins S."/>
            <person name="Loffler F."/>
        </authorList>
    </citation>
    <scope>NUCLEOTIDE SEQUENCE</scope>
</reference>
<dbReference type="AlphaFoldDB" id="A0A645E6R3"/>
<evidence type="ECO:0000313" key="1">
    <source>
        <dbReference type="EMBL" id="MPM97467.1"/>
    </source>
</evidence>
<proteinExistence type="predicted"/>
<dbReference type="EMBL" id="VSSQ01043745">
    <property type="protein sequence ID" value="MPM97467.1"/>
    <property type="molecule type" value="Genomic_DNA"/>
</dbReference>
<organism evidence="1">
    <name type="scientific">bioreactor metagenome</name>
    <dbReference type="NCBI Taxonomy" id="1076179"/>
    <lineage>
        <taxon>unclassified sequences</taxon>
        <taxon>metagenomes</taxon>
        <taxon>ecological metagenomes</taxon>
    </lineage>
</organism>
<sequence length="285" mass="31039">MLVRIDASFDARPGHGTAGFLGNRRSHAVFRDDRFRSVRSAGIAGSSKVAHCFRFRRDAVLRPCISCGGFLFRGLQLGRVRGLHGYIHRAGSQLRQLLLQPGGLLNSLCRQPLRPLQLILVRQLVLLDRHALVSQPLRLRFGFRRRALGLLLCLQSLVPLLNQPVQLPGGKVLYVVLLGKLLPLLGGNGQQPQGLGVGQIPKRLGICLPKKPDLLSSIFFKNADEILCGGLGKFHLLAQPVTPLPMLQHGLGLHQPPADLNGVAQQELLGLPVPKEMTGKSLITG</sequence>
<name>A0A645E6R3_9ZZZZ</name>
<accession>A0A645E6R3</accession>
<gene>
    <name evidence="1" type="ORF">SDC9_144640</name>
</gene>
<comment type="caution">
    <text evidence="1">The sequence shown here is derived from an EMBL/GenBank/DDBJ whole genome shotgun (WGS) entry which is preliminary data.</text>
</comment>
<protein>
    <submittedName>
        <fullName evidence="1">Uncharacterized protein</fullName>
    </submittedName>
</protein>